<keyword evidence="1" id="KW-0863">Zinc-finger</keyword>
<reference evidence="1 2" key="3">
    <citation type="submission" date="2019-11" db="EMBL/GenBank/DDBJ databases">
        <title>A de novo genome assembly of a pear dwarfing rootstock.</title>
        <authorList>
            <person name="Wang F."/>
            <person name="Wang J."/>
            <person name="Li S."/>
            <person name="Zhang Y."/>
            <person name="Fang M."/>
            <person name="Ma L."/>
            <person name="Zhao Y."/>
            <person name="Jiang S."/>
        </authorList>
    </citation>
    <scope>NUCLEOTIDE SEQUENCE [LARGE SCALE GENOMIC DNA]</scope>
    <source>
        <strain evidence="1">S2</strain>
        <tissue evidence="1">Leaf</tissue>
    </source>
</reference>
<protein>
    <submittedName>
        <fullName evidence="1">Zinc-finger homeodomain protein 3-like</fullName>
    </submittedName>
</protein>
<keyword evidence="2" id="KW-1185">Reference proteome</keyword>
<dbReference type="Proteomes" id="UP000327157">
    <property type="component" value="Chromosome 12"/>
</dbReference>
<keyword evidence="1" id="KW-0862">Zinc</keyword>
<gene>
    <name evidence="1" type="ORF">D8674_008139</name>
</gene>
<keyword evidence="1" id="KW-0371">Homeobox</keyword>
<proteinExistence type="predicted"/>
<dbReference type="GO" id="GO:0008270">
    <property type="term" value="F:zinc ion binding"/>
    <property type="evidence" value="ECO:0007669"/>
    <property type="project" value="UniProtKB-KW"/>
</dbReference>
<sequence length="70" mass="7592">MQQSYEGLLRMAVLNSCLMEKKAPSKPLRALTALLAITTEKKSKVSHNSIFPLGIIISIIPSIGRLELGA</sequence>
<reference evidence="1 2" key="1">
    <citation type="submission" date="2019-09" db="EMBL/GenBank/DDBJ databases">
        <authorList>
            <person name="Ou C."/>
        </authorList>
    </citation>
    <scope>NUCLEOTIDE SEQUENCE [LARGE SCALE GENOMIC DNA]</scope>
    <source>
        <strain evidence="1">S2</strain>
        <tissue evidence="1">Leaf</tissue>
    </source>
</reference>
<dbReference type="GO" id="GO:0003677">
    <property type="term" value="F:DNA binding"/>
    <property type="evidence" value="ECO:0007669"/>
    <property type="project" value="UniProtKB-KW"/>
</dbReference>
<evidence type="ECO:0000313" key="1">
    <source>
        <dbReference type="EMBL" id="KAB2630620.1"/>
    </source>
</evidence>
<keyword evidence="1" id="KW-0238">DNA-binding</keyword>
<dbReference type="EMBL" id="SMOL01000143">
    <property type="protein sequence ID" value="KAB2630620.1"/>
    <property type="molecule type" value="Genomic_DNA"/>
</dbReference>
<dbReference type="AlphaFoldDB" id="A0A5N5HYV6"/>
<accession>A0A5N5HYV6</accession>
<evidence type="ECO:0000313" key="2">
    <source>
        <dbReference type="Proteomes" id="UP000327157"/>
    </source>
</evidence>
<keyword evidence="1" id="KW-0479">Metal-binding</keyword>
<comment type="caution">
    <text evidence="1">The sequence shown here is derived from an EMBL/GenBank/DDBJ whole genome shotgun (WGS) entry which is preliminary data.</text>
</comment>
<name>A0A5N5HYV6_9ROSA</name>
<reference evidence="2" key="2">
    <citation type="submission" date="2019-10" db="EMBL/GenBank/DDBJ databases">
        <title>A de novo genome assembly of a pear dwarfing rootstock.</title>
        <authorList>
            <person name="Wang F."/>
            <person name="Wang J."/>
            <person name="Li S."/>
            <person name="Zhang Y."/>
            <person name="Fang M."/>
            <person name="Ma L."/>
            <person name="Zhao Y."/>
            <person name="Jiang S."/>
        </authorList>
    </citation>
    <scope>NUCLEOTIDE SEQUENCE [LARGE SCALE GENOMIC DNA]</scope>
</reference>
<organism evidence="1 2">
    <name type="scientific">Pyrus ussuriensis x Pyrus communis</name>
    <dbReference type="NCBI Taxonomy" id="2448454"/>
    <lineage>
        <taxon>Eukaryota</taxon>
        <taxon>Viridiplantae</taxon>
        <taxon>Streptophyta</taxon>
        <taxon>Embryophyta</taxon>
        <taxon>Tracheophyta</taxon>
        <taxon>Spermatophyta</taxon>
        <taxon>Magnoliopsida</taxon>
        <taxon>eudicotyledons</taxon>
        <taxon>Gunneridae</taxon>
        <taxon>Pentapetalae</taxon>
        <taxon>rosids</taxon>
        <taxon>fabids</taxon>
        <taxon>Rosales</taxon>
        <taxon>Rosaceae</taxon>
        <taxon>Amygdaloideae</taxon>
        <taxon>Maleae</taxon>
        <taxon>Pyrus</taxon>
    </lineage>
</organism>